<protein>
    <recommendedName>
        <fullName evidence="3">Flagellar assembly protein FliH/Type III secretion system HrpE domain-containing protein</fullName>
    </recommendedName>
</protein>
<dbReference type="Proteomes" id="UP000002043">
    <property type="component" value="Chromosome"/>
</dbReference>
<gene>
    <name evidence="4" type="ordered locus">Thal_0238</name>
</gene>
<evidence type="ECO:0000313" key="4">
    <source>
        <dbReference type="EMBL" id="ADC88873.1"/>
    </source>
</evidence>
<dbReference type="STRING" id="638303.Thal_0238"/>
<proteinExistence type="predicted"/>
<evidence type="ECO:0000313" key="5">
    <source>
        <dbReference type="Proteomes" id="UP000002043"/>
    </source>
</evidence>
<accession>D3SNY6</accession>
<feature type="coiled-coil region" evidence="1">
    <location>
        <begin position="28"/>
        <end position="83"/>
    </location>
</feature>
<dbReference type="OrthoDB" id="8480773at2"/>
<dbReference type="AlphaFoldDB" id="D3SNY6"/>
<dbReference type="HOGENOM" id="CLU_1250147_0_0_0"/>
<dbReference type="EMBL" id="CP001931">
    <property type="protein sequence ID" value="ADC88873.1"/>
    <property type="molecule type" value="Genomic_DNA"/>
</dbReference>
<dbReference type="RefSeq" id="WP_012991280.1">
    <property type="nucleotide sequence ID" value="NC_013894.1"/>
</dbReference>
<keyword evidence="1" id="KW-0175">Coiled coil</keyword>
<feature type="region of interest" description="Disordered" evidence="2">
    <location>
        <begin position="1"/>
        <end position="24"/>
    </location>
</feature>
<organism evidence="4 5">
    <name type="scientific">Thermocrinis albus (strain DSM 14484 / JCM 11386 / HI 11/12)</name>
    <dbReference type="NCBI Taxonomy" id="638303"/>
    <lineage>
        <taxon>Bacteria</taxon>
        <taxon>Pseudomonadati</taxon>
        <taxon>Aquificota</taxon>
        <taxon>Aquificia</taxon>
        <taxon>Aquificales</taxon>
        <taxon>Aquificaceae</taxon>
        <taxon>Thermocrinis</taxon>
    </lineage>
</organism>
<sequence length="221" mass="25996">MSEDFVPIHPLHAESTFQTEPEEHRGDKELLEEELIKCKEEVQRLTKLSQELKKDKELAHLQVEELREEVNFLKEQLRKVGDLNVLVERLGSRLREELSLCRRHLTEELLSLVEVVVKELLITDVLPREEALLKALSSIFESYVKLKGRLVIHLNPADVPVTEPYLRRMVQQLDGIELQIREDLQLMRGEFVMETPQFWIERRYEDLLQDLLGELRGEKGI</sequence>
<evidence type="ECO:0000256" key="1">
    <source>
        <dbReference type="SAM" id="Coils"/>
    </source>
</evidence>
<feature type="domain" description="Flagellar assembly protein FliH/Type III secretion system HrpE" evidence="3">
    <location>
        <begin position="89"/>
        <end position="200"/>
    </location>
</feature>
<evidence type="ECO:0000259" key="3">
    <source>
        <dbReference type="Pfam" id="PF02108"/>
    </source>
</evidence>
<dbReference type="Pfam" id="PF02108">
    <property type="entry name" value="FliH"/>
    <property type="match status" value="1"/>
</dbReference>
<reference evidence="5" key="1">
    <citation type="journal article" date="2010" name="Stand. Genomic Sci.">
        <title>Complete genome sequence of Thermocrinis albus type strain (HI 11/12T).</title>
        <authorList>
            <person name="Wirth R."/>
            <person name="Sikorski J."/>
            <person name="Brambilla E."/>
            <person name="Misra M."/>
            <person name="Lapidus A."/>
            <person name="Copeland A."/>
            <person name="Nolan M."/>
            <person name="Lucas S."/>
            <person name="Chen F."/>
            <person name="Tice H."/>
            <person name="Cheng J.F."/>
            <person name="Han C."/>
            <person name="Detter J.C."/>
            <person name="Tapia R."/>
            <person name="Bruce D."/>
            <person name="Goodwin L."/>
            <person name="Pitluck S."/>
            <person name="Pati A."/>
            <person name="Anderson I."/>
            <person name="Ivanova N."/>
            <person name="Mavromatis K."/>
            <person name="Mikhailova N."/>
            <person name="Chen A."/>
            <person name="Palaniappan K."/>
            <person name="Bilek Y."/>
            <person name="Hader T."/>
            <person name="Land M."/>
            <person name="Hauser L."/>
            <person name="Chang Y.J."/>
            <person name="Jeffries C.D."/>
            <person name="Tindall B.J."/>
            <person name="Rohde M."/>
            <person name="Goker M."/>
            <person name="Bristow J."/>
            <person name="Eisen J.A."/>
            <person name="Markowitz V."/>
            <person name="Hugenholtz P."/>
            <person name="Kyrpides N.C."/>
            <person name="Klenk H.P."/>
        </authorList>
    </citation>
    <scope>NUCLEOTIDE SEQUENCE [LARGE SCALE GENOMIC DNA]</scope>
    <source>
        <strain evidence="5">DSM 14484 / JCM 11386 / HI 11/12</strain>
    </source>
</reference>
<dbReference type="InterPro" id="IPR018035">
    <property type="entry name" value="Flagellar_FliH/T3SS_HrpE"/>
</dbReference>
<keyword evidence="5" id="KW-1185">Reference proteome</keyword>
<dbReference type="eggNOG" id="COG1317">
    <property type="taxonomic scope" value="Bacteria"/>
</dbReference>
<dbReference type="KEGG" id="tal:Thal_0238"/>
<name>D3SNY6_THEAH</name>
<evidence type="ECO:0000256" key="2">
    <source>
        <dbReference type="SAM" id="MobiDB-lite"/>
    </source>
</evidence>